<feature type="disulfide bond" evidence="11">
    <location>
        <begin position="154"/>
        <end position="159"/>
    </location>
</feature>
<feature type="domain" description="Peptidase A1" evidence="14">
    <location>
        <begin position="123"/>
        <end position="425"/>
    </location>
</feature>
<comment type="subcellular location">
    <subcellularLocation>
        <location evidence="1">Cell membrane</location>
    </subcellularLocation>
</comment>
<dbReference type="GO" id="GO:0004190">
    <property type="term" value="F:aspartic-type endopeptidase activity"/>
    <property type="evidence" value="ECO:0007669"/>
    <property type="project" value="UniProtKB-KW"/>
</dbReference>
<evidence type="ECO:0000256" key="5">
    <source>
        <dbReference type="ARBA" id="ARBA00022750"/>
    </source>
</evidence>
<dbReference type="Gene3D" id="2.40.70.10">
    <property type="entry name" value="Acid Proteases"/>
    <property type="match status" value="2"/>
</dbReference>
<protein>
    <recommendedName>
        <fullName evidence="14">Peptidase A1 domain-containing protein</fullName>
    </recommendedName>
</protein>
<reference evidence="15 16" key="1">
    <citation type="submission" date="2018-06" db="EMBL/GenBank/DDBJ databases">
        <title>Fusarium incarnatum-equiseti species complex species 28.</title>
        <authorList>
            <person name="Gardiner D.M."/>
        </authorList>
    </citation>
    <scope>NUCLEOTIDE SEQUENCE [LARGE SCALE GENOMIC DNA]</scope>
    <source>
        <strain evidence="15 16">FIESC_28</strain>
    </source>
</reference>
<keyword evidence="7" id="KW-0472">Membrane</keyword>
<evidence type="ECO:0000313" key="16">
    <source>
        <dbReference type="Proteomes" id="UP000253153"/>
    </source>
</evidence>
<dbReference type="AlphaFoldDB" id="A0A366SDD0"/>
<dbReference type="PANTHER" id="PTHR47966:SF75">
    <property type="entry name" value="ENDOPEPTIDASE (CTSD), PUTATIVE (AFU_ORTHOLOGUE AFUA_4G07040)-RELATED"/>
    <property type="match status" value="1"/>
</dbReference>
<keyword evidence="4" id="KW-0645">Protease</keyword>
<evidence type="ECO:0000256" key="12">
    <source>
        <dbReference type="SAM" id="MobiDB-lite"/>
    </source>
</evidence>
<dbReference type="FunFam" id="2.40.70.10:FF:000060">
    <property type="entry name" value="Aspartic-type endopeptidase ctsD"/>
    <property type="match status" value="1"/>
</dbReference>
<evidence type="ECO:0000256" key="11">
    <source>
        <dbReference type="PIRSR" id="PIRSR601461-2"/>
    </source>
</evidence>
<evidence type="ECO:0000256" key="4">
    <source>
        <dbReference type="ARBA" id="ARBA00022670"/>
    </source>
</evidence>
<dbReference type="PRINTS" id="PR00792">
    <property type="entry name" value="PEPSIN"/>
</dbReference>
<sequence>MRPGSLLAQLAFASSVNAFYPFTPSWRLDVPIGQESVGRRSQGAGNSDSVRMGIKQRTPKSSQPISERAAHEAARLIAKYTGGTVPATSVLAKRKNEYNVMEATESTKKHTQGVNQDGTDYSYFIEVGVGSEKKPMYMLIDTGAGSSWVMGTSCTSKACSMHNTFGVDDSDTLEETGKSFNIAYGSGKVSGNWVNDTITVAGMDISYQFGLTHTTSDQFLNFAFDGILGLAINKGSSGCFLNALDESKNVDKSMFAVALNRADDGTNEGEISFGSPNPDKYTGKISYTSIGKEDDWAIEMDDMGFNGEQAGVGGMRSYIDTGTSFMFGSPANAKKVHALIPGAESKDGMTYHVPCDSTGNMTIKFSGVDYVISHKDWVSPPNKEGKCASNLYGFEVVKDAWLIGDTFLKNVYAVFDADERRIGFATTAINNSSDDSEETTSSSSKTKTSNKPTQTSDDSEETGITTNSESTATAVPDMGLGKESVSTGTATADSTQASETQDSSAPTGLLSQARFTFIFCLVPFFALLA</sequence>
<dbReference type="OrthoDB" id="660550at2759"/>
<feature type="region of interest" description="Disordered" evidence="12">
    <location>
        <begin position="430"/>
        <end position="506"/>
    </location>
</feature>
<dbReference type="InterPro" id="IPR033121">
    <property type="entry name" value="PEPTIDASE_A1"/>
</dbReference>
<dbReference type="EMBL" id="QKXC01000012">
    <property type="protein sequence ID" value="RBR26676.1"/>
    <property type="molecule type" value="Genomic_DNA"/>
</dbReference>
<keyword evidence="13" id="KW-0732">Signal</keyword>
<comment type="similarity">
    <text evidence="2">Belongs to the peptidase A1 family.</text>
</comment>
<keyword evidence="16" id="KW-1185">Reference proteome</keyword>
<dbReference type="InterPro" id="IPR001461">
    <property type="entry name" value="Aspartic_peptidase_A1"/>
</dbReference>
<dbReference type="InterPro" id="IPR034164">
    <property type="entry name" value="Pepsin-like_dom"/>
</dbReference>
<evidence type="ECO:0000256" key="9">
    <source>
        <dbReference type="ARBA" id="ARBA00023288"/>
    </source>
</evidence>
<keyword evidence="11" id="KW-1015">Disulfide bond</keyword>
<feature type="compositionally biased region" description="Polar residues" evidence="12">
    <location>
        <begin position="484"/>
        <end position="506"/>
    </location>
</feature>
<dbReference type="PROSITE" id="PS51767">
    <property type="entry name" value="PEPTIDASE_A1"/>
    <property type="match status" value="1"/>
</dbReference>
<dbReference type="Pfam" id="PF00026">
    <property type="entry name" value="Asp"/>
    <property type="match status" value="1"/>
</dbReference>
<evidence type="ECO:0000256" key="7">
    <source>
        <dbReference type="ARBA" id="ARBA00023136"/>
    </source>
</evidence>
<feature type="chain" id="PRO_5016801113" description="Peptidase A1 domain-containing protein" evidence="13">
    <location>
        <begin position="19"/>
        <end position="529"/>
    </location>
</feature>
<proteinExistence type="inferred from homology"/>
<comment type="caution">
    <text evidence="15">The sequence shown here is derived from an EMBL/GenBank/DDBJ whole genome shotgun (WGS) entry which is preliminary data.</text>
</comment>
<dbReference type="Proteomes" id="UP000253153">
    <property type="component" value="Unassembled WGS sequence"/>
</dbReference>
<feature type="disulfide bond" evidence="11">
    <location>
        <begin position="355"/>
        <end position="387"/>
    </location>
</feature>
<keyword evidence="6" id="KW-0378">Hydrolase</keyword>
<keyword evidence="3" id="KW-1003">Cell membrane</keyword>
<dbReference type="GeneID" id="41989983"/>
<dbReference type="GO" id="GO:0006508">
    <property type="term" value="P:proteolysis"/>
    <property type="evidence" value="ECO:0007669"/>
    <property type="project" value="UniProtKB-KW"/>
</dbReference>
<dbReference type="GO" id="GO:0005886">
    <property type="term" value="C:plasma membrane"/>
    <property type="evidence" value="ECO:0007669"/>
    <property type="project" value="UniProtKB-SubCell"/>
</dbReference>
<feature type="region of interest" description="Disordered" evidence="12">
    <location>
        <begin position="36"/>
        <end position="67"/>
    </location>
</feature>
<evidence type="ECO:0000256" key="8">
    <source>
        <dbReference type="ARBA" id="ARBA00023180"/>
    </source>
</evidence>
<evidence type="ECO:0000256" key="3">
    <source>
        <dbReference type="ARBA" id="ARBA00022475"/>
    </source>
</evidence>
<evidence type="ECO:0000256" key="2">
    <source>
        <dbReference type="ARBA" id="ARBA00007447"/>
    </source>
</evidence>
<feature type="signal peptide" evidence="13">
    <location>
        <begin position="1"/>
        <end position="18"/>
    </location>
</feature>
<name>A0A366SDD0_9HYPO</name>
<dbReference type="RefSeq" id="XP_031021267.1">
    <property type="nucleotide sequence ID" value="XM_031154687.1"/>
</dbReference>
<evidence type="ECO:0000256" key="1">
    <source>
        <dbReference type="ARBA" id="ARBA00004236"/>
    </source>
</evidence>
<dbReference type="SUPFAM" id="SSF50630">
    <property type="entry name" value="Acid proteases"/>
    <property type="match status" value="1"/>
</dbReference>
<evidence type="ECO:0000313" key="15">
    <source>
        <dbReference type="EMBL" id="RBR26676.1"/>
    </source>
</evidence>
<evidence type="ECO:0000259" key="14">
    <source>
        <dbReference type="PROSITE" id="PS51767"/>
    </source>
</evidence>
<dbReference type="InterPro" id="IPR021109">
    <property type="entry name" value="Peptidase_aspartic_dom_sf"/>
</dbReference>
<feature type="compositionally biased region" description="Polar residues" evidence="12">
    <location>
        <begin position="450"/>
        <end position="473"/>
    </location>
</feature>
<dbReference type="CDD" id="cd05471">
    <property type="entry name" value="pepsin_like"/>
    <property type="match status" value="1"/>
</dbReference>
<dbReference type="PANTHER" id="PTHR47966">
    <property type="entry name" value="BETA-SITE APP-CLEAVING ENZYME, ISOFORM A-RELATED"/>
    <property type="match status" value="1"/>
</dbReference>
<accession>A0A366SDD0</accession>
<keyword evidence="9" id="KW-0449">Lipoprotein</keyword>
<evidence type="ECO:0000256" key="13">
    <source>
        <dbReference type="SAM" id="SignalP"/>
    </source>
</evidence>
<keyword evidence="5" id="KW-0064">Aspartyl protease</keyword>
<organism evidence="15 16">
    <name type="scientific">Fusarium coffeatum</name>
    <dbReference type="NCBI Taxonomy" id="231269"/>
    <lineage>
        <taxon>Eukaryota</taxon>
        <taxon>Fungi</taxon>
        <taxon>Dikarya</taxon>
        <taxon>Ascomycota</taxon>
        <taxon>Pezizomycotina</taxon>
        <taxon>Sordariomycetes</taxon>
        <taxon>Hypocreomycetidae</taxon>
        <taxon>Hypocreales</taxon>
        <taxon>Nectriaceae</taxon>
        <taxon>Fusarium</taxon>
        <taxon>Fusarium incarnatum-equiseti species complex</taxon>
    </lineage>
</organism>
<evidence type="ECO:0000256" key="10">
    <source>
        <dbReference type="PIRSR" id="PIRSR601461-1"/>
    </source>
</evidence>
<feature type="active site" evidence="10">
    <location>
        <position position="141"/>
    </location>
</feature>
<feature type="compositionally biased region" description="Low complexity" evidence="12">
    <location>
        <begin position="439"/>
        <end position="449"/>
    </location>
</feature>
<keyword evidence="8" id="KW-0325">Glycoprotein</keyword>
<evidence type="ECO:0000256" key="6">
    <source>
        <dbReference type="ARBA" id="ARBA00022801"/>
    </source>
</evidence>
<feature type="active site" evidence="10">
    <location>
        <position position="320"/>
    </location>
</feature>
<gene>
    <name evidence="15" type="ORF">FIESC28_00536</name>
</gene>